<reference evidence="1 2" key="1">
    <citation type="journal article" date="2012" name="Science">
        <title>The Paleozoic origin of enzymatic lignin decomposition reconstructed from 31 fungal genomes.</title>
        <authorList>
            <person name="Floudas D."/>
            <person name="Binder M."/>
            <person name="Riley R."/>
            <person name="Barry K."/>
            <person name="Blanchette R.A."/>
            <person name="Henrissat B."/>
            <person name="Martinez A.T."/>
            <person name="Otillar R."/>
            <person name="Spatafora J.W."/>
            <person name="Yadav J.S."/>
            <person name="Aerts A."/>
            <person name="Benoit I."/>
            <person name="Boyd A."/>
            <person name="Carlson A."/>
            <person name="Copeland A."/>
            <person name="Coutinho P.M."/>
            <person name="de Vries R.P."/>
            <person name="Ferreira P."/>
            <person name="Findley K."/>
            <person name="Foster B."/>
            <person name="Gaskell J."/>
            <person name="Glotzer D."/>
            <person name="Gorecki P."/>
            <person name="Heitman J."/>
            <person name="Hesse C."/>
            <person name="Hori C."/>
            <person name="Igarashi K."/>
            <person name="Jurgens J.A."/>
            <person name="Kallen N."/>
            <person name="Kersten P."/>
            <person name="Kohler A."/>
            <person name="Kuees U."/>
            <person name="Kumar T.K.A."/>
            <person name="Kuo A."/>
            <person name="LaButti K."/>
            <person name="Larrondo L.F."/>
            <person name="Lindquist E."/>
            <person name="Ling A."/>
            <person name="Lombard V."/>
            <person name="Lucas S."/>
            <person name="Lundell T."/>
            <person name="Martin R."/>
            <person name="McLaughlin D.J."/>
            <person name="Morgenstern I."/>
            <person name="Morin E."/>
            <person name="Murat C."/>
            <person name="Nagy L.G."/>
            <person name="Nolan M."/>
            <person name="Ohm R.A."/>
            <person name="Patyshakuliyeva A."/>
            <person name="Rokas A."/>
            <person name="Ruiz-Duenas F.J."/>
            <person name="Sabat G."/>
            <person name="Salamov A."/>
            <person name="Samejima M."/>
            <person name="Schmutz J."/>
            <person name="Slot J.C."/>
            <person name="St John F."/>
            <person name="Stenlid J."/>
            <person name="Sun H."/>
            <person name="Sun S."/>
            <person name="Syed K."/>
            <person name="Tsang A."/>
            <person name="Wiebenga A."/>
            <person name="Young D."/>
            <person name="Pisabarro A."/>
            <person name="Eastwood D.C."/>
            <person name="Martin F."/>
            <person name="Cullen D."/>
            <person name="Grigoriev I.V."/>
            <person name="Hibbett D.S."/>
        </authorList>
    </citation>
    <scope>NUCLEOTIDE SEQUENCE [LARGE SCALE GENOMIC DNA]</scope>
    <source>
        <strain evidence="1 2">LYAD-421 SS1</strain>
    </source>
</reference>
<dbReference type="GeneID" id="18834662"/>
<name>R7SK27_DICSQ</name>
<dbReference type="OrthoDB" id="2757172at2759"/>
<sequence>LWGSKDKMYEFAQVSVLYLGGSFHLPSHDREMVLMLHLLKLTDTLNTEQGGFEALRDEVVALKKYVSGNWVSSKIQEELLTSLLGHWLIKPCVSYDKIHLRVARYVHLRAEWLHLAIYVTDLVARAVVDRFLRYKIGQMKSTYRKEILASVKDKKKLNDFAHTMLVKYHCPIVPLDPPQYTLAVLAFLRSVATEMLQDGDEKRYWRKVETKLADLHSEDHNGEDCFFTMILSQWELDIIAKDRETISSVTNVNRLQRSTSSAALAPVAEPPTLGAPAIAFAQDMEANTDVLDSSHVPPSFSLYGASAVPHNFPAHTFDSDVQLDSLGDIASTIESAL</sequence>
<dbReference type="RefSeq" id="XP_007371859.1">
    <property type="nucleotide sequence ID" value="XM_007371797.1"/>
</dbReference>
<dbReference type="AlphaFoldDB" id="R7SK27"/>
<dbReference type="KEGG" id="dsq:DICSQDRAFT_130615"/>
<dbReference type="HOGENOM" id="CLU_825268_0_0_1"/>
<protein>
    <submittedName>
        <fullName evidence="1">Uncharacterized protein</fullName>
    </submittedName>
</protein>
<feature type="non-terminal residue" evidence="1">
    <location>
        <position position="337"/>
    </location>
</feature>
<evidence type="ECO:0000313" key="2">
    <source>
        <dbReference type="Proteomes" id="UP000053319"/>
    </source>
</evidence>
<proteinExistence type="predicted"/>
<organism evidence="1 2">
    <name type="scientific">Dichomitus squalens (strain LYAD-421)</name>
    <name type="common">Western red white-rot fungus</name>
    <dbReference type="NCBI Taxonomy" id="732165"/>
    <lineage>
        <taxon>Eukaryota</taxon>
        <taxon>Fungi</taxon>
        <taxon>Dikarya</taxon>
        <taxon>Basidiomycota</taxon>
        <taxon>Agaricomycotina</taxon>
        <taxon>Agaricomycetes</taxon>
        <taxon>Polyporales</taxon>
        <taxon>Polyporaceae</taxon>
        <taxon>Dichomitus</taxon>
    </lineage>
</organism>
<accession>R7SK27</accession>
<dbReference type="OMA" id="DMEANTD"/>
<evidence type="ECO:0000313" key="1">
    <source>
        <dbReference type="EMBL" id="EJF55402.1"/>
    </source>
</evidence>
<dbReference type="EMBL" id="JH719695">
    <property type="protein sequence ID" value="EJF55402.1"/>
    <property type="molecule type" value="Genomic_DNA"/>
</dbReference>
<dbReference type="Proteomes" id="UP000053319">
    <property type="component" value="Unassembled WGS sequence"/>
</dbReference>
<gene>
    <name evidence="1" type="ORF">DICSQDRAFT_130615</name>
</gene>